<keyword evidence="3" id="KW-1185">Reference proteome</keyword>
<evidence type="ECO:0000313" key="2">
    <source>
        <dbReference type="EMBL" id="KRL06158.1"/>
    </source>
</evidence>
<name>A0A0R1MDJ2_9LACO</name>
<dbReference type="Gene3D" id="1.20.1440.50">
    <property type="entry name" value="Ta0600-like"/>
    <property type="match status" value="1"/>
</dbReference>
<dbReference type="EMBL" id="AZDX01000029">
    <property type="protein sequence ID" value="KRL06158.1"/>
    <property type="molecule type" value="Genomic_DNA"/>
</dbReference>
<dbReference type="GO" id="GO:0030153">
    <property type="term" value="P:bacteriocin immunity"/>
    <property type="evidence" value="ECO:0007669"/>
    <property type="project" value="UniProtKB-KW"/>
</dbReference>
<evidence type="ECO:0000313" key="3">
    <source>
        <dbReference type="Proteomes" id="UP000051448"/>
    </source>
</evidence>
<dbReference type="InterPro" id="IPR015046">
    <property type="entry name" value="LciA_Immunity-like"/>
</dbReference>
<dbReference type="Pfam" id="PF08951">
    <property type="entry name" value="EntA_Immun"/>
    <property type="match status" value="1"/>
</dbReference>
<evidence type="ECO:0008006" key="4">
    <source>
        <dbReference type="Google" id="ProtNLM"/>
    </source>
</evidence>
<sequence length="120" mass="14256">MIKNNENKEQAKAYISQLMMIFKNYQQKSPELLDIIDVLEQVYKRLDDAKKPEILVNRLVNYIRSNSLKGKIYYPTKEEKIIINLAFIGQKAGFNSQYNADFSDKSQFYHFNEVIPYHNR</sequence>
<keyword evidence="1" id="KW-0079">Bacteriocin immunity</keyword>
<organism evidence="2 3">
    <name type="scientific">Liquorilactobacillus hordei DSM 19519</name>
    <dbReference type="NCBI Taxonomy" id="1423759"/>
    <lineage>
        <taxon>Bacteria</taxon>
        <taxon>Bacillati</taxon>
        <taxon>Bacillota</taxon>
        <taxon>Bacilli</taxon>
        <taxon>Lactobacillales</taxon>
        <taxon>Lactobacillaceae</taxon>
        <taxon>Liquorilactobacillus</taxon>
    </lineage>
</organism>
<gene>
    <name evidence="2" type="ORF">FC92_GL000951</name>
</gene>
<proteinExistence type="predicted"/>
<dbReference type="GeneID" id="98310997"/>
<evidence type="ECO:0000256" key="1">
    <source>
        <dbReference type="ARBA" id="ARBA00023025"/>
    </source>
</evidence>
<reference evidence="2 3" key="1">
    <citation type="journal article" date="2015" name="Genome Announc.">
        <title>Expanding the biotechnology potential of lactobacilli through comparative genomics of 213 strains and associated genera.</title>
        <authorList>
            <person name="Sun Z."/>
            <person name="Harris H.M."/>
            <person name="McCann A."/>
            <person name="Guo C."/>
            <person name="Argimon S."/>
            <person name="Zhang W."/>
            <person name="Yang X."/>
            <person name="Jeffery I.B."/>
            <person name="Cooney J.C."/>
            <person name="Kagawa T.F."/>
            <person name="Liu W."/>
            <person name="Song Y."/>
            <person name="Salvetti E."/>
            <person name="Wrobel A."/>
            <person name="Rasinkangas P."/>
            <person name="Parkhill J."/>
            <person name="Rea M.C."/>
            <person name="O'Sullivan O."/>
            <person name="Ritari J."/>
            <person name="Douillard F.P."/>
            <person name="Paul Ross R."/>
            <person name="Yang R."/>
            <person name="Briner A.E."/>
            <person name="Felis G.E."/>
            <person name="de Vos W.M."/>
            <person name="Barrangou R."/>
            <person name="Klaenhammer T.R."/>
            <person name="Caufield P.W."/>
            <person name="Cui Y."/>
            <person name="Zhang H."/>
            <person name="O'Toole P.W."/>
        </authorList>
    </citation>
    <scope>NUCLEOTIDE SEQUENCE [LARGE SCALE GENOMIC DNA]</scope>
    <source>
        <strain evidence="2 3">DSM 19519</strain>
    </source>
</reference>
<dbReference type="SUPFAM" id="SSF109797">
    <property type="entry name" value="Bacteriocin immunity protein-like"/>
    <property type="match status" value="1"/>
</dbReference>
<dbReference type="OrthoDB" id="1907362at2"/>
<dbReference type="RefSeq" id="WP_057869935.1">
    <property type="nucleotide sequence ID" value="NZ_AZDX01000029.1"/>
</dbReference>
<dbReference type="Proteomes" id="UP000051448">
    <property type="component" value="Unassembled WGS sequence"/>
</dbReference>
<dbReference type="AlphaFoldDB" id="A0A0R1MDJ2"/>
<accession>A0A0R1MDJ2</accession>
<dbReference type="STRING" id="1423759.FC92_GL000951"/>
<dbReference type="InterPro" id="IPR023130">
    <property type="entry name" value="Ta0600-like_sf"/>
</dbReference>
<dbReference type="PATRIC" id="fig|1423759.3.peg.1006"/>
<protein>
    <recommendedName>
        <fullName evidence="4">Bacteriocin immunity protein</fullName>
    </recommendedName>
</protein>
<comment type="caution">
    <text evidence="2">The sequence shown here is derived from an EMBL/GenBank/DDBJ whole genome shotgun (WGS) entry which is preliminary data.</text>
</comment>